<organism evidence="2 3">
    <name type="scientific">Stylophora pistillata</name>
    <name type="common">Smooth cauliflower coral</name>
    <dbReference type="NCBI Taxonomy" id="50429"/>
    <lineage>
        <taxon>Eukaryota</taxon>
        <taxon>Metazoa</taxon>
        <taxon>Cnidaria</taxon>
        <taxon>Anthozoa</taxon>
        <taxon>Hexacorallia</taxon>
        <taxon>Scleractinia</taxon>
        <taxon>Astrocoeniina</taxon>
        <taxon>Pocilloporidae</taxon>
        <taxon>Stylophora</taxon>
    </lineage>
</organism>
<comment type="caution">
    <text evidence="2">The sequence shown here is derived from an EMBL/GenBank/DDBJ whole genome shotgun (WGS) entry which is preliminary data.</text>
</comment>
<evidence type="ECO:0000313" key="2">
    <source>
        <dbReference type="EMBL" id="PFX32340.1"/>
    </source>
</evidence>
<dbReference type="EMBL" id="LSMT01000024">
    <property type="protein sequence ID" value="PFX32340.1"/>
    <property type="molecule type" value="Genomic_DNA"/>
</dbReference>
<gene>
    <name evidence="2" type="ORF">AWC38_SpisGene2806</name>
</gene>
<protein>
    <submittedName>
        <fullName evidence="2">Uncharacterized protein</fullName>
    </submittedName>
</protein>
<accession>A0A2B4STY8</accession>
<dbReference type="AlphaFoldDB" id="A0A2B4STY8"/>
<feature type="region of interest" description="Disordered" evidence="1">
    <location>
        <begin position="148"/>
        <end position="169"/>
    </location>
</feature>
<dbReference type="Proteomes" id="UP000225706">
    <property type="component" value="Unassembled WGS sequence"/>
</dbReference>
<reference evidence="3" key="1">
    <citation type="journal article" date="2017" name="bioRxiv">
        <title>Comparative analysis of the genomes of Stylophora pistillata and Acropora digitifera provides evidence for extensive differences between species of corals.</title>
        <authorList>
            <person name="Voolstra C.R."/>
            <person name="Li Y."/>
            <person name="Liew Y.J."/>
            <person name="Baumgarten S."/>
            <person name="Zoccola D."/>
            <person name="Flot J.-F."/>
            <person name="Tambutte S."/>
            <person name="Allemand D."/>
            <person name="Aranda M."/>
        </authorList>
    </citation>
    <scope>NUCLEOTIDE SEQUENCE [LARGE SCALE GENOMIC DNA]</scope>
</reference>
<feature type="region of interest" description="Disordered" evidence="1">
    <location>
        <begin position="289"/>
        <end position="313"/>
    </location>
</feature>
<dbReference type="OrthoDB" id="6007597at2759"/>
<keyword evidence="3" id="KW-1185">Reference proteome</keyword>
<feature type="compositionally biased region" description="Basic and acidic residues" evidence="1">
    <location>
        <begin position="148"/>
        <end position="166"/>
    </location>
</feature>
<proteinExistence type="predicted"/>
<evidence type="ECO:0000256" key="1">
    <source>
        <dbReference type="SAM" id="MobiDB-lite"/>
    </source>
</evidence>
<sequence length="335" mass="37562">MSVLKAVVSFYRTGEERPSERYKARLKVQEEHRTLSAFKKNVIDFLGLNEQARKFGLGQFDLKLYRLAKISGKIENYSLSTQQQLDLELPLLLDSDSESELNTARLHEVVNSSRKLSSALVASLLLLCVSQAIALVIPNTKTIMDDRILPKEYNPRPKGSETKQTETDEGSDLEYFHVPADKLGNAAADYLVDFKTNEFLRRVDTAGACYLGSLPDKLPKGSDLQTAFSEVFDAHRSPQNQDIVGDYWFVSEKVDKTLLKEEVQNFCDPGFPIYRVRKVELVSTDAEVDGGRTTRRGHNALPRPLLKPESSDLEPSALTTGLLDKAVALAYPRYS</sequence>
<name>A0A2B4STY8_STYPI</name>
<evidence type="ECO:0000313" key="3">
    <source>
        <dbReference type="Proteomes" id="UP000225706"/>
    </source>
</evidence>